<name>T1GWQ2_MEGSC</name>
<dbReference type="AlphaFoldDB" id="T1GWQ2"/>
<accession>T1GWQ2</accession>
<dbReference type="EnsemblMetazoa" id="MESCA008230-RA">
    <property type="protein sequence ID" value="MESCA008230-PA"/>
    <property type="gene ID" value="MESCA008230"/>
</dbReference>
<organism evidence="2 3">
    <name type="scientific">Megaselia scalaris</name>
    <name type="common">Humpbacked fly</name>
    <name type="synonym">Phora scalaris</name>
    <dbReference type="NCBI Taxonomy" id="36166"/>
    <lineage>
        <taxon>Eukaryota</taxon>
        <taxon>Metazoa</taxon>
        <taxon>Ecdysozoa</taxon>
        <taxon>Arthropoda</taxon>
        <taxon>Hexapoda</taxon>
        <taxon>Insecta</taxon>
        <taxon>Pterygota</taxon>
        <taxon>Neoptera</taxon>
        <taxon>Endopterygota</taxon>
        <taxon>Diptera</taxon>
        <taxon>Brachycera</taxon>
        <taxon>Muscomorpha</taxon>
        <taxon>Platypezoidea</taxon>
        <taxon>Phoridae</taxon>
        <taxon>Megaseliini</taxon>
        <taxon>Megaselia</taxon>
    </lineage>
</organism>
<dbReference type="EMBL" id="CAQQ02392422">
    <property type="status" value="NOT_ANNOTATED_CDS"/>
    <property type="molecule type" value="Genomic_DNA"/>
</dbReference>
<reference evidence="2" key="2">
    <citation type="submission" date="2015-06" db="UniProtKB">
        <authorList>
            <consortium name="EnsemblMetazoa"/>
        </authorList>
    </citation>
    <scope>IDENTIFICATION</scope>
</reference>
<protein>
    <submittedName>
        <fullName evidence="2">Uncharacterized protein</fullName>
    </submittedName>
</protein>
<dbReference type="HOGENOM" id="CLU_2253090_0_0_1"/>
<evidence type="ECO:0000313" key="3">
    <source>
        <dbReference type="Proteomes" id="UP000015102"/>
    </source>
</evidence>
<dbReference type="EMBL" id="CAQQ02392423">
    <property type="status" value="NOT_ANNOTATED_CDS"/>
    <property type="molecule type" value="Genomic_DNA"/>
</dbReference>
<dbReference type="EMBL" id="CAQQ02392421">
    <property type="status" value="NOT_ANNOTATED_CDS"/>
    <property type="molecule type" value="Genomic_DNA"/>
</dbReference>
<sequence length="104" mass="11652">MAMEKGFPNKVTEPPGVGPGVERNNFCSTKTPNSNIKFWGGGERRRILRIIYGPVCEGIPTPTFRFLKRLFNALTSSYAINTLSKITELLNFFSILTGKTNCDY</sequence>
<keyword evidence="3" id="KW-1185">Reference proteome</keyword>
<evidence type="ECO:0000256" key="1">
    <source>
        <dbReference type="SAM" id="MobiDB-lite"/>
    </source>
</evidence>
<dbReference type="Proteomes" id="UP000015102">
    <property type="component" value="Unassembled WGS sequence"/>
</dbReference>
<proteinExistence type="predicted"/>
<reference evidence="3" key="1">
    <citation type="submission" date="2013-02" db="EMBL/GenBank/DDBJ databases">
        <authorList>
            <person name="Hughes D."/>
        </authorList>
    </citation>
    <scope>NUCLEOTIDE SEQUENCE</scope>
    <source>
        <strain>Durham</strain>
        <strain evidence="3">NC isolate 2 -- Noor lab</strain>
    </source>
</reference>
<evidence type="ECO:0000313" key="2">
    <source>
        <dbReference type="EnsemblMetazoa" id="MESCA008230-PA"/>
    </source>
</evidence>
<feature type="region of interest" description="Disordered" evidence="1">
    <location>
        <begin position="1"/>
        <end position="24"/>
    </location>
</feature>